<keyword evidence="3" id="KW-0233">DNA recombination</keyword>
<feature type="region of interest" description="Disordered" evidence="5">
    <location>
        <begin position="359"/>
        <end position="381"/>
    </location>
</feature>
<dbReference type="Gene3D" id="3.30.390.80">
    <property type="entry name" value="DNA repair protein Rad52/59/22"/>
    <property type="match status" value="1"/>
</dbReference>
<dbReference type="PANTHER" id="PTHR12132">
    <property type="entry name" value="DNA REPAIR AND RECOMBINATION PROTEIN RAD52, RAD59"/>
    <property type="match status" value="1"/>
</dbReference>
<reference evidence="6 7" key="1">
    <citation type="journal article" date="2016" name="Environ. Microbiol.">
        <title>New Methyloceanibacter diversity from North Sea sediments includes methanotroph containing solely the soluble methane monooxygenase.</title>
        <authorList>
            <person name="Vekeman B."/>
            <person name="Kerckhof F.M."/>
            <person name="Cremers G."/>
            <person name="de Vos P."/>
            <person name="Vandamme P."/>
            <person name="Boon N."/>
            <person name="Op den Camp H.J."/>
            <person name="Heylen K."/>
        </authorList>
    </citation>
    <scope>NUCLEOTIDE SEQUENCE [LARGE SCALE GENOMIC DNA]</scope>
    <source>
        <strain evidence="6 7">R-67175</strain>
    </source>
</reference>
<evidence type="ECO:0000313" key="6">
    <source>
        <dbReference type="EMBL" id="ODR97428.1"/>
    </source>
</evidence>
<organism evidence="6 7">
    <name type="scientific">Methyloceanibacter superfactus</name>
    <dbReference type="NCBI Taxonomy" id="1774969"/>
    <lineage>
        <taxon>Bacteria</taxon>
        <taxon>Pseudomonadati</taxon>
        <taxon>Pseudomonadota</taxon>
        <taxon>Alphaproteobacteria</taxon>
        <taxon>Hyphomicrobiales</taxon>
        <taxon>Hyphomicrobiaceae</taxon>
        <taxon>Methyloceanibacter</taxon>
    </lineage>
</organism>
<feature type="region of interest" description="Disordered" evidence="5">
    <location>
        <begin position="237"/>
        <end position="257"/>
    </location>
</feature>
<evidence type="ECO:0000256" key="3">
    <source>
        <dbReference type="ARBA" id="ARBA00023172"/>
    </source>
</evidence>
<dbReference type="GO" id="GO:0006312">
    <property type="term" value="P:mitotic recombination"/>
    <property type="evidence" value="ECO:0007669"/>
    <property type="project" value="TreeGrafter"/>
</dbReference>
<comment type="caution">
    <text evidence="6">The sequence shown here is derived from an EMBL/GenBank/DDBJ whole genome shotgun (WGS) entry which is preliminary data.</text>
</comment>
<keyword evidence="7" id="KW-1185">Reference proteome</keyword>
<evidence type="ECO:0000256" key="4">
    <source>
        <dbReference type="ARBA" id="ARBA00023204"/>
    </source>
</evidence>
<keyword evidence="2" id="KW-0227">DNA damage</keyword>
<dbReference type="GO" id="GO:0045002">
    <property type="term" value="P:double-strand break repair via single-strand annealing"/>
    <property type="evidence" value="ECO:0007669"/>
    <property type="project" value="TreeGrafter"/>
</dbReference>
<evidence type="ECO:0000256" key="1">
    <source>
        <dbReference type="ARBA" id="ARBA00006638"/>
    </source>
</evidence>
<gene>
    <name evidence="6" type="ORF">AUC69_12530</name>
</gene>
<dbReference type="EMBL" id="LPWF01000026">
    <property type="protein sequence ID" value="ODR97428.1"/>
    <property type="molecule type" value="Genomic_DNA"/>
</dbReference>
<dbReference type="InterPro" id="IPR007232">
    <property type="entry name" value="Rad52_Rad59_Rad22"/>
</dbReference>
<dbReference type="AlphaFoldDB" id="A0A1E3VV46"/>
<sequence length="381" mass="42184">MPLSDTQIRQLNAKLDPKYVRTRKVNGAELHYVEGWHVIAEANRIFGHDAWDRRTLATSCIWSGASGEFFVAAYSARVRISVRAGEATIVRDGSGSGEGRGLTRGVAHELALKSAETDATKRALVTFGNPFGLPLYDREQCGVRKPRKGKAQLGEKWVLRTPGSTGANFDKPSEYADALRTLMSEARNIDALFAIWELNVEAVRDINKALKQDHLPKSGLAPQLAEHLKRCAATLATPPAHGATPHQSKEATSGDFGPRVKVDKSALAIGELKRIRCREHLRFVARHPCVICGRSPSHAHHLRHAQVRGLGLKVSDEFTVPLCAIHHNEVHKTGREQQWWVDRNVEPLKVAATLWRESRELRPLPPEPASSPSSEPQDVQQ</sequence>
<name>A0A1E3VV46_9HYPH</name>
<comment type="similarity">
    <text evidence="1">Belongs to the RAD52 family.</text>
</comment>
<evidence type="ECO:0000313" key="7">
    <source>
        <dbReference type="Proteomes" id="UP000094472"/>
    </source>
</evidence>
<evidence type="ECO:0000256" key="2">
    <source>
        <dbReference type="ARBA" id="ARBA00022763"/>
    </source>
</evidence>
<dbReference type="SUPFAM" id="SSF54768">
    <property type="entry name" value="dsRNA-binding domain-like"/>
    <property type="match status" value="1"/>
</dbReference>
<dbReference type="Pfam" id="PF04098">
    <property type="entry name" value="Rad52_Rad22"/>
    <property type="match status" value="1"/>
</dbReference>
<dbReference type="PANTHER" id="PTHR12132:SF1">
    <property type="entry name" value="DNA REPAIR PROTEIN RAD52 HOMOLOG"/>
    <property type="match status" value="1"/>
</dbReference>
<dbReference type="InterPro" id="IPR041247">
    <property type="entry name" value="Rad52_fam"/>
</dbReference>
<dbReference type="STRING" id="1774969.AUC69_12530"/>
<proteinExistence type="inferred from homology"/>
<dbReference type="InterPro" id="IPR010373">
    <property type="entry name" value="DUF968"/>
</dbReference>
<evidence type="ECO:0000256" key="5">
    <source>
        <dbReference type="SAM" id="MobiDB-lite"/>
    </source>
</evidence>
<dbReference type="RefSeq" id="WP_069441981.1">
    <property type="nucleotide sequence ID" value="NZ_LPWF01000026.1"/>
</dbReference>
<accession>A0A1E3VV46</accession>
<evidence type="ECO:0008006" key="8">
    <source>
        <dbReference type="Google" id="ProtNLM"/>
    </source>
</evidence>
<dbReference type="GO" id="GO:0000724">
    <property type="term" value="P:double-strand break repair via homologous recombination"/>
    <property type="evidence" value="ECO:0007669"/>
    <property type="project" value="TreeGrafter"/>
</dbReference>
<dbReference type="InterPro" id="IPR042525">
    <property type="entry name" value="Rad52_Rad59_Rad22_sf"/>
</dbReference>
<keyword evidence="4" id="KW-0234">DNA repair</keyword>
<dbReference type="OrthoDB" id="149299at2"/>
<feature type="compositionally biased region" description="Low complexity" evidence="5">
    <location>
        <begin position="370"/>
        <end position="381"/>
    </location>
</feature>
<dbReference type="Pfam" id="PF06147">
    <property type="entry name" value="DUF968"/>
    <property type="match status" value="1"/>
</dbReference>
<dbReference type="Proteomes" id="UP000094472">
    <property type="component" value="Unassembled WGS sequence"/>
</dbReference>
<protein>
    <recommendedName>
        <fullName evidence="8">DUF968 domain-containing protein</fullName>
    </recommendedName>
</protein>